<reference evidence="1" key="1">
    <citation type="submission" date="2020-06" db="EMBL/GenBank/DDBJ databases">
        <title>WGS assembly of Ceratodon purpureus strain R40.</title>
        <authorList>
            <person name="Carey S.B."/>
            <person name="Jenkins J."/>
            <person name="Shu S."/>
            <person name="Lovell J.T."/>
            <person name="Sreedasyam A."/>
            <person name="Maumus F."/>
            <person name="Tiley G.P."/>
            <person name="Fernandez-Pozo N."/>
            <person name="Barry K."/>
            <person name="Chen C."/>
            <person name="Wang M."/>
            <person name="Lipzen A."/>
            <person name="Daum C."/>
            <person name="Saski C.A."/>
            <person name="Payton A.C."/>
            <person name="Mcbreen J.C."/>
            <person name="Conrad R.E."/>
            <person name="Kollar L.M."/>
            <person name="Olsson S."/>
            <person name="Huttunen S."/>
            <person name="Landis J.B."/>
            <person name="Wickett N.J."/>
            <person name="Johnson M.G."/>
            <person name="Rensing S.A."/>
            <person name="Grimwood J."/>
            <person name="Schmutz J."/>
            <person name="Mcdaniel S.F."/>
        </authorList>
    </citation>
    <scope>NUCLEOTIDE SEQUENCE</scope>
    <source>
        <strain evidence="1">R40</strain>
    </source>
</reference>
<accession>A0A8T0HLX7</accession>
<evidence type="ECO:0000313" key="1">
    <source>
        <dbReference type="EMBL" id="KAG0571870.1"/>
    </source>
</evidence>
<proteinExistence type="predicted"/>
<evidence type="ECO:0000313" key="2">
    <source>
        <dbReference type="Proteomes" id="UP000822688"/>
    </source>
</evidence>
<protein>
    <submittedName>
        <fullName evidence="1">Uncharacterized protein</fullName>
    </submittedName>
</protein>
<dbReference type="EMBL" id="CM026426">
    <property type="protein sequence ID" value="KAG0571870.1"/>
    <property type="molecule type" value="Genomic_DNA"/>
</dbReference>
<name>A0A8T0HLX7_CERPU</name>
<dbReference type="AlphaFoldDB" id="A0A8T0HLX7"/>
<organism evidence="1 2">
    <name type="scientific">Ceratodon purpureus</name>
    <name type="common">Fire moss</name>
    <name type="synonym">Dicranum purpureum</name>
    <dbReference type="NCBI Taxonomy" id="3225"/>
    <lineage>
        <taxon>Eukaryota</taxon>
        <taxon>Viridiplantae</taxon>
        <taxon>Streptophyta</taxon>
        <taxon>Embryophyta</taxon>
        <taxon>Bryophyta</taxon>
        <taxon>Bryophytina</taxon>
        <taxon>Bryopsida</taxon>
        <taxon>Dicranidae</taxon>
        <taxon>Pseudoditrichales</taxon>
        <taxon>Ditrichaceae</taxon>
        <taxon>Ceratodon</taxon>
    </lineage>
</organism>
<gene>
    <name evidence="1" type="ORF">KC19_VG049900</name>
</gene>
<dbReference type="Proteomes" id="UP000822688">
    <property type="component" value="Chromosome V"/>
</dbReference>
<keyword evidence="2" id="KW-1185">Reference proteome</keyword>
<comment type="caution">
    <text evidence="1">The sequence shown here is derived from an EMBL/GenBank/DDBJ whole genome shotgun (WGS) entry which is preliminary data.</text>
</comment>
<sequence length="126" mass="14597">MEKRKLAGVPRACSNTQHLLVQPRRATSPTLLHTSDKFFIPLRPDIDKHVCLEVPNYVIQKLKSQHLHSVFFACDTSELNLNIINKNKFKTRNLTNLTYYTPHNSCKYPPNQLKTNTSVYKVCKWG</sequence>